<proteinExistence type="predicted"/>
<name>F4A3A1_MAHA5</name>
<dbReference type="EMBL" id="CP002360">
    <property type="protein sequence ID" value="AEE97356.1"/>
    <property type="molecule type" value="Genomic_DNA"/>
</dbReference>
<dbReference type="Pfam" id="PF04069">
    <property type="entry name" value="OpuAC"/>
    <property type="match status" value="1"/>
</dbReference>
<dbReference type="Gene3D" id="3.40.190.10">
    <property type="entry name" value="Periplasmic binding protein-like II"/>
    <property type="match status" value="1"/>
</dbReference>
<keyword evidence="3" id="KW-1185">Reference proteome</keyword>
<accession>F4A3A1</accession>
<dbReference type="RefSeq" id="WP_013781783.1">
    <property type="nucleotide sequence ID" value="NC_015520.1"/>
</dbReference>
<dbReference type="CDD" id="cd13528">
    <property type="entry name" value="PBP2_osmoprotectants"/>
    <property type="match status" value="1"/>
</dbReference>
<evidence type="ECO:0000259" key="1">
    <source>
        <dbReference type="Pfam" id="PF04069"/>
    </source>
</evidence>
<organism evidence="2 3">
    <name type="scientific">Mahella australiensis (strain DSM 15567 / CIP 107919 / 50-1 BON)</name>
    <dbReference type="NCBI Taxonomy" id="697281"/>
    <lineage>
        <taxon>Bacteria</taxon>
        <taxon>Bacillati</taxon>
        <taxon>Bacillota</taxon>
        <taxon>Clostridia</taxon>
        <taxon>Thermoanaerobacterales</taxon>
        <taxon>Thermoanaerobacterales Family IV. Incertae Sedis</taxon>
        <taxon>Mahella</taxon>
    </lineage>
</organism>
<evidence type="ECO:0000313" key="3">
    <source>
        <dbReference type="Proteomes" id="UP000008457"/>
    </source>
</evidence>
<evidence type="ECO:0000313" key="2">
    <source>
        <dbReference type="EMBL" id="AEE97356.1"/>
    </source>
</evidence>
<dbReference type="Proteomes" id="UP000008457">
    <property type="component" value="Chromosome"/>
</dbReference>
<feature type="domain" description="ABC-type glycine betaine transport system substrate-binding" evidence="1">
    <location>
        <begin position="35"/>
        <end position="302"/>
    </location>
</feature>
<gene>
    <name evidence="2" type="ordered locus">Mahau_2184</name>
</gene>
<dbReference type="PROSITE" id="PS51257">
    <property type="entry name" value="PROKAR_LIPOPROTEIN"/>
    <property type="match status" value="1"/>
</dbReference>
<dbReference type="OrthoDB" id="9801163at2"/>
<sequence>MNKRNLTIILSFMLLILTIITGCKGGGGASSGGGDTVVIGSKNFTEQIIVGNMMADLIEAHTDLNVERKLNLGGTNVCFEAIKKGGSNNGIDVYMDYTGTGLVDILQMEPTTDPDEAYNTVKKEYKEKWNLVWLEPWGFNNTYTLAVKEEFAAEHNINTFSDLGKIADQIVLGCSMEFVERPDGLPGLVDKYGFQFKNVKSMDTGIRYPAIDNDEVQVIDAFATDGLLVSHNLKILEDDKQFFPPYYAAPLVRGDLLDKRPEIADALNKLANAITDEDMQQLNYQVDGEGKDAAKVAKEFLQSKGLI</sequence>
<dbReference type="GO" id="GO:0043190">
    <property type="term" value="C:ATP-binding cassette (ABC) transporter complex"/>
    <property type="evidence" value="ECO:0007669"/>
    <property type="project" value="InterPro"/>
</dbReference>
<reference evidence="3" key="1">
    <citation type="submission" date="2010-11" db="EMBL/GenBank/DDBJ databases">
        <title>The complete genome of Mahella australiensis DSM 15567.</title>
        <authorList>
            <consortium name="US DOE Joint Genome Institute (JGI-PGF)"/>
            <person name="Lucas S."/>
            <person name="Copeland A."/>
            <person name="Lapidus A."/>
            <person name="Bruce D."/>
            <person name="Goodwin L."/>
            <person name="Pitluck S."/>
            <person name="Kyrpides N."/>
            <person name="Mavromatis K."/>
            <person name="Pagani I."/>
            <person name="Ivanova N."/>
            <person name="Teshima H."/>
            <person name="Brettin T."/>
            <person name="Detter J.C."/>
            <person name="Han C."/>
            <person name="Tapia R."/>
            <person name="Land M."/>
            <person name="Hauser L."/>
            <person name="Markowitz V."/>
            <person name="Cheng J.-F."/>
            <person name="Hugenholtz P."/>
            <person name="Woyke T."/>
            <person name="Wu D."/>
            <person name="Spring S."/>
            <person name="Pukall R."/>
            <person name="Steenblock K."/>
            <person name="Schneider S."/>
            <person name="Klenk H.-P."/>
            <person name="Eisen J.A."/>
        </authorList>
    </citation>
    <scope>NUCLEOTIDE SEQUENCE [LARGE SCALE GENOMIC DNA]</scope>
    <source>
        <strain evidence="3">DSM 15567 / CIP 107919 / 50-1 BON</strain>
    </source>
</reference>
<dbReference type="KEGG" id="mas:Mahau_2184"/>
<dbReference type="STRING" id="697281.Mahau_2184"/>
<dbReference type="eggNOG" id="COG1732">
    <property type="taxonomic scope" value="Bacteria"/>
</dbReference>
<dbReference type="SUPFAM" id="SSF53850">
    <property type="entry name" value="Periplasmic binding protein-like II"/>
    <property type="match status" value="1"/>
</dbReference>
<dbReference type="Gene3D" id="3.40.190.120">
    <property type="entry name" value="Osmoprotection protein (prox), domain 2"/>
    <property type="match status" value="1"/>
</dbReference>
<reference evidence="2 3" key="2">
    <citation type="journal article" date="2011" name="Stand. Genomic Sci.">
        <title>Complete genome sequence of Mahella australiensis type strain (50-1 BON).</title>
        <authorList>
            <person name="Sikorski J."/>
            <person name="Teshima H."/>
            <person name="Nolan M."/>
            <person name="Lucas S."/>
            <person name="Hammon N."/>
            <person name="Deshpande S."/>
            <person name="Cheng J.F."/>
            <person name="Pitluck S."/>
            <person name="Liolios K."/>
            <person name="Pagani I."/>
            <person name="Ivanova N."/>
            <person name="Huntemann M."/>
            <person name="Mavromatis K."/>
            <person name="Ovchinikova G."/>
            <person name="Pati A."/>
            <person name="Tapia R."/>
            <person name="Han C."/>
            <person name="Goodwin L."/>
            <person name="Chen A."/>
            <person name="Palaniappan K."/>
            <person name="Land M."/>
            <person name="Hauser L."/>
            <person name="Ngatchou-Djao O.D."/>
            <person name="Rohde M."/>
            <person name="Pukall R."/>
            <person name="Spring S."/>
            <person name="Abt B."/>
            <person name="Goker M."/>
            <person name="Detter J.C."/>
            <person name="Woyke T."/>
            <person name="Bristow J."/>
            <person name="Markowitz V."/>
            <person name="Hugenholtz P."/>
            <person name="Eisen J.A."/>
            <person name="Kyrpides N.C."/>
            <person name="Klenk H.P."/>
            <person name="Lapidus A."/>
        </authorList>
    </citation>
    <scope>NUCLEOTIDE SEQUENCE [LARGE SCALE GENOMIC DNA]</scope>
    <source>
        <strain evidence="3">DSM 15567 / CIP 107919 / 50-1 BON</strain>
    </source>
</reference>
<dbReference type="InterPro" id="IPR007210">
    <property type="entry name" value="ABC_Gly_betaine_transp_sub-bd"/>
</dbReference>
<dbReference type="GO" id="GO:0022857">
    <property type="term" value="F:transmembrane transporter activity"/>
    <property type="evidence" value="ECO:0007669"/>
    <property type="project" value="InterPro"/>
</dbReference>
<dbReference type="AlphaFoldDB" id="F4A3A1"/>
<protein>
    <submittedName>
        <fullName evidence="2">Substrate-binding region of ABC-type glycine betaine transport system</fullName>
    </submittedName>
</protein>
<dbReference type="HOGENOM" id="CLU_038355_1_0_9"/>